<dbReference type="Pfam" id="PF05235">
    <property type="entry name" value="CHAD"/>
    <property type="match status" value="1"/>
</dbReference>
<dbReference type="InterPro" id="IPR038186">
    <property type="entry name" value="CHAD_dom_sf"/>
</dbReference>
<evidence type="ECO:0000313" key="2">
    <source>
        <dbReference type="EMBL" id="THV39113.1"/>
    </source>
</evidence>
<evidence type="ECO:0000313" key="3">
    <source>
        <dbReference type="Proteomes" id="UP000307378"/>
    </source>
</evidence>
<dbReference type="PROSITE" id="PS51708">
    <property type="entry name" value="CHAD"/>
    <property type="match status" value="1"/>
</dbReference>
<reference evidence="2 3" key="1">
    <citation type="submission" date="2019-04" db="EMBL/GenBank/DDBJ databases">
        <title>genome sequence of strain W3.</title>
        <authorList>
            <person name="Gao J."/>
            <person name="Sun J."/>
        </authorList>
    </citation>
    <scope>NUCLEOTIDE SEQUENCE [LARGE SCALE GENOMIC DNA]</scope>
    <source>
        <strain evidence="2 3">W3</strain>
    </source>
</reference>
<protein>
    <submittedName>
        <fullName evidence="2">CHAD domain-containing protein</fullName>
    </submittedName>
</protein>
<feature type="domain" description="CHAD" evidence="1">
    <location>
        <begin position="8"/>
        <end position="287"/>
    </location>
</feature>
<name>A0A4S8Q4E3_9HYPH</name>
<dbReference type="RefSeq" id="WP_136538086.1">
    <property type="nucleotide sequence ID" value="NZ_STGU01000001.1"/>
</dbReference>
<dbReference type="EMBL" id="STGU01000001">
    <property type="protein sequence ID" value="THV39113.1"/>
    <property type="molecule type" value="Genomic_DNA"/>
</dbReference>
<dbReference type="Proteomes" id="UP000307378">
    <property type="component" value="Unassembled WGS sequence"/>
</dbReference>
<dbReference type="SMART" id="SM00880">
    <property type="entry name" value="CHAD"/>
    <property type="match status" value="1"/>
</dbReference>
<organism evidence="2 3">
    <name type="scientific">Rhizobium rosettiformans W3</name>
    <dbReference type="NCBI Taxonomy" id="538378"/>
    <lineage>
        <taxon>Bacteria</taxon>
        <taxon>Pseudomonadati</taxon>
        <taxon>Pseudomonadota</taxon>
        <taxon>Alphaproteobacteria</taxon>
        <taxon>Hyphomicrobiales</taxon>
        <taxon>Rhizobiaceae</taxon>
        <taxon>Rhizobium/Agrobacterium group</taxon>
        <taxon>Rhizobium</taxon>
    </lineage>
</organism>
<dbReference type="InterPro" id="IPR007899">
    <property type="entry name" value="CHAD_dom"/>
</dbReference>
<comment type="caution">
    <text evidence="2">The sequence shown here is derived from an EMBL/GenBank/DDBJ whole genome shotgun (WGS) entry which is preliminary data.</text>
</comment>
<evidence type="ECO:0000259" key="1">
    <source>
        <dbReference type="PROSITE" id="PS51708"/>
    </source>
</evidence>
<proteinExistence type="predicted"/>
<dbReference type="Gene3D" id="1.40.20.10">
    <property type="entry name" value="CHAD domain"/>
    <property type="match status" value="1"/>
</dbReference>
<accession>A0A4S8Q4E3</accession>
<dbReference type="AlphaFoldDB" id="A0A4S8Q4E3"/>
<dbReference type="PANTHER" id="PTHR39339:SF1">
    <property type="entry name" value="CHAD DOMAIN-CONTAINING PROTEIN"/>
    <property type="match status" value="1"/>
</dbReference>
<gene>
    <name evidence="2" type="ORF">FAA86_01745</name>
</gene>
<dbReference type="PANTHER" id="PTHR39339">
    <property type="entry name" value="SLR1444 PROTEIN"/>
    <property type="match status" value="1"/>
</dbReference>
<sequence length="302" mass="34055">MPYRIRPDRPLLDEVQTVARRELEKAIEALEARPEGLHAAIHAARKKFKRLRNLYRLIATGDKAFRRQENVRLRDAGRSLSRIRDATALIETVEHLSDHALTDEEAETLDATRAVLALRRDEIAAEEKDLEAKVEAVVSECRAAIGALDALSLPSKPRLASRLIAKGWRKGLENAHEALETCKGESHGEAFHDLRKAAQAYWMNLSLLRDLWPSAFVAKRNEAKRLVDLLGHEHDLTVLTTLLDHEPETFGDGEGQSFLLAIIIRRQQDLRREALDLADQVFADPAKHEAGIVETLWMRAAT</sequence>